<keyword evidence="8" id="KW-1185">Reference proteome</keyword>
<accession>A0A8H6QD43</accession>
<evidence type="ECO:0000256" key="2">
    <source>
        <dbReference type="SAM" id="Phobius"/>
    </source>
</evidence>
<organism evidence="7 9">
    <name type="scientific">Aspergillus hiratsukae</name>
    <dbReference type="NCBI Taxonomy" id="1194566"/>
    <lineage>
        <taxon>Eukaryota</taxon>
        <taxon>Fungi</taxon>
        <taxon>Dikarya</taxon>
        <taxon>Ascomycota</taxon>
        <taxon>Pezizomycotina</taxon>
        <taxon>Eurotiomycetes</taxon>
        <taxon>Eurotiomycetidae</taxon>
        <taxon>Eurotiales</taxon>
        <taxon>Aspergillaceae</taxon>
        <taxon>Aspergillus</taxon>
        <taxon>Aspergillus subgen. Fumigati</taxon>
    </lineage>
</organism>
<evidence type="ECO:0000313" key="7">
    <source>
        <dbReference type="EMBL" id="KAF7170349.1"/>
    </source>
</evidence>
<dbReference type="Pfam" id="PF25484">
    <property type="entry name" value="DUF7907"/>
    <property type="match status" value="1"/>
</dbReference>
<keyword evidence="2" id="KW-0472">Membrane</keyword>
<dbReference type="OrthoDB" id="2435509at2759"/>
<evidence type="ECO:0000313" key="8">
    <source>
        <dbReference type="Proteomes" id="UP000630445"/>
    </source>
</evidence>
<dbReference type="AlphaFoldDB" id="A0A8H6QD43"/>
<feature type="domain" description="DUF7907" evidence="5">
    <location>
        <begin position="27"/>
        <end position="153"/>
    </location>
</feature>
<evidence type="ECO:0000259" key="5">
    <source>
        <dbReference type="Pfam" id="PF25484"/>
    </source>
</evidence>
<keyword evidence="2" id="KW-0812">Transmembrane</keyword>
<dbReference type="PANTHER" id="PTHR42028">
    <property type="entry name" value="CHROMOSOME 1, WHOLE GENOME SHOTGUN SEQUENCE"/>
    <property type="match status" value="1"/>
</dbReference>
<feature type="chain" id="PRO_5036266715" evidence="3">
    <location>
        <begin position="17"/>
        <end position="447"/>
    </location>
</feature>
<feature type="region of interest" description="Disordered" evidence="1">
    <location>
        <begin position="200"/>
        <end position="272"/>
    </location>
</feature>
<protein>
    <submittedName>
        <fullName evidence="7">Uncharacterized protein</fullName>
    </submittedName>
</protein>
<dbReference type="EMBL" id="JACBAF010001993">
    <property type="protein sequence ID" value="KAF7170349.1"/>
    <property type="molecule type" value="Genomic_DNA"/>
</dbReference>
<dbReference type="PANTHER" id="PTHR42028:SF1">
    <property type="entry name" value="YALI0E30657P"/>
    <property type="match status" value="1"/>
</dbReference>
<dbReference type="InterPro" id="IPR055561">
    <property type="entry name" value="DUF7137"/>
</dbReference>
<feature type="compositionally biased region" description="Low complexity" evidence="1">
    <location>
        <begin position="200"/>
        <end position="270"/>
    </location>
</feature>
<evidence type="ECO:0000256" key="3">
    <source>
        <dbReference type="SAM" id="SignalP"/>
    </source>
</evidence>
<dbReference type="EMBL" id="JACBAD010001830">
    <property type="protein sequence ID" value="KAF7133637.1"/>
    <property type="molecule type" value="Genomic_DNA"/>
</dbReference>
<name>A0A8H6QD43_9EURO</name>
<sequence length="447" mass="47821">MKLLSTLTLLVSAVAANPMFHTTRQASKPFHLKTADASNENHNDLYVYAYHTGAGFNDAVLTSDVGTASTAFLNGTYTQFDLKTPFPWGFNPIPDTNYAQWEPVEINAGYGTEGFFINGTGLQWSEEQGFGGWLVCDWFHGAPQLFYIYRYYEPKSGGADIGLEDAAIGYEMRVAGVMIPWFKGFGGYGSLPTSRIYTTASDQTTTDSKASKTDSSSQTNTAKDSSTTDSSSGTETGTAKETGTQTGTGTATETGTGKSSKTTTSTKSTSIDARLPAGGTSMLIPTAGATTYYKIGDYVTFAWNYTSLIVTPTAVNVLATCTMNQATYTLSSNMSVEATGKVVWDTGKYQANATVPLLTATYTLYVVDVDKDIGDTASAGYLGSQNGYSFGMYLPQPYTPLNEFNCATCNSALSETERQALKFAFGMVIITIASFTWFAGGSGVLFT</sequence>
<evidence type="ECO:0000256" key="1">
    <source>
        <dbReference type="SAM" id="MobiDB-lite"/>
    </source>
</evidence>
<dbReference type="Proteomes" id="UP000662466">
    <property type="component" value="Unassembled WGS sequence"/>
</dbReference>
<feature type="domain" description="DUF7137" evidence="4">
    <location>
        <begin position="275"/>
        <end position="408"/>
    </location>
</feature>
<gene>
    <name evidence="6" type="ORF">CNMCM5793_004935</name>
    <name evidence="7" type="ORF">CNMCM6106_005056</name>
</gene>
<proteinExistence type="predicted"/>
<evidence type="ECO:0000259" key="4">
    <source>
        <dbReference type="Pfam" id="PF23585"/>
    </source>
</evidence>
<evidence type="ECO:0000313" key="6">
    <source>
        <dbReference type="EMBL" id="KAF7133637.1"/>
    </source>
</evidence>
<keyword evidence="3" id="KW-0732">Signal</keyword>
<comment type="caution">
    <text evidence="7">The sequence shown here is derived from an EMBL/GenBank/DDBJ whole genome shotgun (WGS) entry which is preliminary data.</text>
</comment>
<dbReference type="Proteomes" id="UP000630445">
    <property type="component" value="Unassembled WGS sequence"/>
</dbReference>
<keyword evidence="2" id="KW-1133">Transmembrane helix</keyword>
<dbReference type="Pfam" id="PF23585">
    <property type="entry name" value="DUF7137"/>
    <property type="match status" value="1"/>
</dbReference>
<reference evidence="7" key="1">
    <citation type="submission" date="2020-06" db="EMBL/GenBank/DDBJ databases">
        <title>Draft genome sequences of strains closely related to Aspergillus parafelis and Aspergillus hiratsukae.</title>
        <authorList>
            <person name="Dos Santos R.A.C."/>
            <person name="Rivero-Menendez O."/>
            <person name="Steenwyk J.L."/>
            <person name="Mead M.E."/>
            <person name="Goldman G.H."/>
            <person name="Alastruey-Izquierdo A."/>
            <person name="Rokas A."/>
        </authorList>
    </citation>
    <scope>NUCLEOTIDE SEQUENCE</scope>
    <source>
        <strain evidence="6">CNM-CM5793</strain>
        <strain evidence="7">CNM-CM6106</strain>
    </source>
</reference>
<feature type="transmembrane region" description="Helical" evidence="2">
    <location>
        <begin position="423"/>
        <end position="446"/>
    </location>
</feature>
<evidence type="ECO:0000313" key="9">
    <source>
        <dbReference type="Proteomes" id="UP000662466"/>
    </source>
</evidence>
<dbReference type="InterPro" id="IPR057229">
    <property type="entry name" value="DUF7907"/>
</dbReference>
<feature type="signal peptide" evidence="3">
    <location>
        <begin position="1"/>
        <end position="16"/>
    </location>
</feature>